<accession>A0A7W7N3P3</accession>
<name>A0A7W7N3P3_9CAUL</name>
<organism evidence="1 2">
    <name type="scientific">Brevundimonas bullata</name>
    <dbReference type="NCBI Taxonomy" id="13160"/>
    <lineage>
        <taxon>Bacteria</taxon>
        <taxon>Pseudomonadati</taxon>
        <taxon>Pseudomonadota</taxon>
        <taxon>Alphaproteobacteria</taxon>
        <taxon>Caulobacterales</taxon>
        <taxon>Caulobacteraceae</taxon>
        <taxon>Brevundimonas</taxon>
    </lineage>
</organism>
<protein>
    <submittedName>
        <fullName evidence="1">Uncharacterized protein</fullName>
    </submittedName>
</protein>
<reference evidence="1 2" key="1">
    <citation type="submission" date="2020-08" db="EMBL/GenBank/DDBJ databases">
        <title>Functional genomics of gut bacteria from endangered species of beetles.</title>
        <authorList>
            <person name="Carlos-Shanley C."/>
        </authorList>
    </citation>
    <scope>NUCLEOTIDE SEQUENCE [LARGE SCALE GENOMIC DNA]</scope>
    <source>
        <strain evidence="1 2">S00123</strain>
    </source>
</reference>
<evidence type="ECO:0000313" key="1">
    <source>
        <dbReference type="EMBL" id="MBB4797551.1"/>
    </source>
</evidence>
<dbReference type="AlphaFoldDB" id="A0A7W7N3P3"/>
<keyword evidence="2" id="KW-1185">Reference proteome</keyword>
<evidence type="ECO:0000313" key="2">
    <source>
        <dbReference type="Proteomes" id="UP000539957"/>
    </source>
</evidence>
<gene>
    <name evidence="1" type="ORF">HNP32_001275</name>
</gene>
<sequence>MNRACAALEDRRAEAIARAFGLPMSASWILARLEEEPQGLTRFAVRRRLPRSDLAVLRNVRAIGPMMTEIRDTLGADAILTEPDGYRLTALGRIRIRVALKEPVI</sequence>
<dbReference type="RefSeq" id="WP_184268240.1">
    <property type="nucleotide sequence ID" value="NZ_JACHKY010000002.1"/>
</dbReference>
<proteinExistence type="predicted"/>
<comment type="caution">
    <text evidence="1">The sequence shown here is derived from an EMBL/GenBank/DDBJ whole genome shotgun (WGS) entry which is preliminary data.</text>
</comment>
<dbReference type="Proteomes" id="UP000539957">
    <property type="component" value="Unassembled WGS sequence"/>
</dbReference>
<dbReference type="EMBL" id="JACHKY010000002">
    <property type="protein sequence ID" value="MBB4797551.1"/>
    <property type="molecule type" value="Genomic_DNA"/>
</dbReference>